<evidence type="ECO:0000313" key="3">
    <source>
        <dbReference type="Proteomes" id="UP000190961"/>
    </source>
</evidence>
<evidence type="ECO:0008006" key="4">
    <source>
        <dbReference type="Google" id="ProtNLM"/>
    </source>
</evidence>
<proteinExistence type="predicted"/>
<name>A0A1T5LCC2_9BACT</name>
<keyword evidence="1" id="KW-0732">Signal</keyword>
<dbReference type="Gene3D" id="2.170.130.10">
    <property type="entry name" value="TonB-dependent receptor, plug domain"/>
    <property type="match status" value="1"/>
</dbReference>
<dbReference type="AlphaFoldDB" id="A0A1T5LCC2"/>
<dbReference type="RefSeq" id="WP_079687526.1">
    <property type="nucleotide sequence ID" value="NZ_FUZU01000002.1"/>
</dbReference>
<accession>A0A1T5LCC2</accession>
<dbReference type="EMBL" id="FUZU01000002">
    <property type="protein sequence ID" value="SKC73621.1"/>
    <property type="molecule type" value="Genomic_DNA"/>
</dbReference>
<dbReference type="STRING" id="688867.SAMN05660236_2956"/>
<reference evidence="2 3" key="1">
    <citation type="submission" date="2017-02" db="EMBL/GenBank/DDBJ databases">
        <authorList>
            <person name="Peterson S.W."/>
        </authorList>
    </citation>
    <scope>NUCLEOTIDE SEQUENCE [LARGE SCALE GENOMIC DNA]</scope>
    <source>
        <strain evidence="2 3">DSM 25262</strain>
    </source>
</reference>
<dbReference type="InterPro" id="IPR037066">
    <property type="entry name" value="Plug_dom_sf"/>
</dbReference>
<evidence type="ECO:0000313" key="2">
    <source>
        <dbReference type="EMBL" id="SKC73621.1"/>
    </source>
</evidence>
<dbReference type="Proteomes" id="UP000190961">
    <property type="component" value="Unassembled WGS sequence"/>
</dbReference>
<gene>
    <name evidence="2" type="ORF">SAMN05660236_2956</name>
</gene>
<dbReference type="OrthoDB" id="1430898at2"/>
<sequence>MKSLVTILLLLLSGNVYSQSNNSDTLIITLDENKQWLTKFEGKDLKDKLTIIRNRILSDTAIYIRQTFADRIRVEDQYTHEKRIEGTCKPLFILGNQPIYITNQTSNKQIENLVELINVHNIKDVRILNDSTAPAIYGSKAICGVIILDPKIKNAGKINPLPWD</sequence>
<protein>
    <recommendedName>
        <fullName evidence="4">TonB-dependent receptor plug domain-containing protein</fullName>
    </recommendedName>
</protein>
<feature type="signal peptide" evidence="1">
    <location>
        <begin position="1"/>
        <end position="18"/>
    </location>
</feature>
<evidence type="ECO:0000256" key="1">
    <source>
        <dbReference type="SAM" id="SignalP"/>
    </source>
</evidence>
<organism evidence="2 3">
    <name type="scientific">Ohtaekwangia koreensis</name>
    <dbReference type="NCBI Taxonomy" id="688867"/>
    <lineage>
        <taxon>Bacteria</taxon>
        <taxon>Pseudomonadati</taxon>
        <taxon>Bacteroidota</taxon>
        <taxon>Cytophagia</taxon>
        <taxon>Cytophagales</taxon>
        <taxon>Fulvivirgaceae</taxon>
        <taxon>Ohtaekwangia</taxon>
    </lineage>
</organism>
<feature type="chain" id="PRO_5010581728" description="TonB-dependent receptor plug domain-containing protein" evidence="1">
    <location>
        <begin position="19"/>
        <end position="164"/>
    </location>
</feature>
<keyword evidence="3" id="KW-1185">Reference proteome</keyword>